<proteinExistence type="predicted"/>
<gene>
    <name evidence="1" type="ORF">SAMN04488040_2178</name>
</gene>
<evidence type="ECO:0000313" key="2">
    <source>
        <dbReference type="Proteomes" id="UP000199239"/>
    </source>
</evidence>
<dbReference type="STRING" id="394264.SAMN04488040_2178"/>
<name>A0A1I6TD13_9RHOB</name>
<dbReference type="Proteomes" id="UP000199239">
    <property type="component" value="Unassembled WGS sequence"/>
</dbReference>
<dbReference type="EMBL" id="FPAJ01000003">
    <property type="protein sequence ID" value="SFS86937.1"/>
    <property type="molecule type" value="Genomic_DNA"/>
</dbReference>
<reference evidence="2" key="1">
    <citation type="submission" date="2016-10" db="EMBL/GenBank/DDBJ databases">
        <authorList>
            <person name="Varghese N."/>
            <person name="Submissions S."/>
        </authorList>
    </citation>
    <scope>NUCLEOTIDE SEQUENCE [LARGE SCALE GENOMIC DNA]</scope>
    <source>
        <strain evidence="2">DSM 23422</strain>
    </source>
</reference>
<evidence type="ECO:0000313" key="1">
    <source>
        <dbReference type="EMBL" id="SFS86937.1"/>
    </source>
</evidence>
<organism evidence="1 2">
    <name type="scientific">Sulfitobacter marinus</name>
    <dbReference type="NCBI Taxonomy" id="394264"/>
    <lineage>
        <taxon>Bacteria</taxon>
        <taxon>Pseudomonadati</taxon>
        <taxon>Pseudomonadota</taxon>
        <taxon>Alphaproteobacteria</taxon>
        <taxon>Rhodobacterales</taxon>
        <taxon>Roseobacteraceae</taxon>
        <taxon>Sulfitobacter</taxon>
    </lineage>
</organism>
<protein>
    <submittedName>
        <fullName evidence="1">Uncharacterized protein</fullName>
    </submittedName>
</protein>
<sequence>MFGFVISLLLSKSWTKLFFDMLFKDTHNARHRPSIFTNRI</sequence>
<keyword evidence="2" id="KW-1185">Reference proteome</keyword>
<dbReference type="AlphaFoldDB" id="A0A1I6TD13"/>
<accession>A0A1I6TD13</accession>